<dbReference type="InterPro" id="IPR005467">
    <property type="entry name" value="His_kinase_dom"/>
</dbReference>
<proteinExistence type="predicted"/>
<dbReference type="Gene3D" id="3.30.565.10">
    <property type="entry name" value="Histidine kinase-like ATPase, C-terminal domain"/>
    <property type="match status" value="1"/>
</dbReference>
<evidence type="ECO:0000313" key="12">
    <source>
        <dbReference type="EMBL" id="RSZ41640.1"/>
    </source>
</evidence>
<protein>
    <recommendedName>
        <fullName evidence="3">histidine kinase</fullName>
        <ecNumber evidence="3">2.7.13.3</ecNumber>
    </recommendedName>
</protein>
<evidence type="ECO:0000256" key="5">
    <source>
        <dbReference type="ARBA" id="ARBA00022679"/>
    </source>
</evidence>
<dbReference type="SMART" id="SM00304">
    <property type="entry name" value="HAMP"/>
    <property type="match status" value="1"/>
</dbReference>
<dbReference type="Gene3D" id="1.20.5.1930">
    <property type="match status" value="1"/>
</dbReference>
<keyword evidence="5" id="KW-0808">Transferase</keyword>
<keyword evidence="13" id="KW-1185">Reference proteome</keyword>
<evidence type="ECO:0000256" key="4">
    <source>
        <dbReference type="ARBA" id="ARBA00022553"/>
    </source>
</evidence>
<evidence type="ECO:0000313" key="14">
    <source>
        <dbReference type="Proteomes" id="UP000271590"/>
    </source>
</evidence>
<dbReference type="PANTHER" id="PTHR24421">
    <property type="entry name" value="NITRATE/NITRITE SENSOR PROTEIN NARX-RELATED"/>
    <property type="match status" value="1"/>
</dbReference>
<reference evidence="11 14" key="1">
    <citation type="submission" date="2018-11" db="EMBL/GenBank/DDBJ databases">
        <title>The genome of Variovorax sp T529.</title>
        <authorList>
            <person name="Gao J."/>
        </authorList>
    </citation>
    <scope>NUCLEOTIDE SEQUENCE [LARGE SCALE GENOMIC DNA]</scope>
    <source>
        <strain evidence="11 14">T529</strain>
    </source>
</reference>
<evidence type="ECO:0000256" key="1">
    <source>
        <dbReference type="ARBA" id="ARBA00000085"/>
    </source>
</evidence>
<evidence type="ECO:0000313" key="11">
    <source>
        <dbReference type="EMBL" id="RRH89696.1"/>
    </source>
</evidence>
<name>A0A3P3EUJ8_9BURK</name>
<evidence type="ECO:0000256" key="7">
    <source>
        <dbReference type="ARBA" id="ARBA00023012"/>
    </source>
</evidence>
<evidence type="ECO:0000256" key="8">
    <source>
        <dbReference type="SAM" id="Phobius"/>
    </source>
</evidence>
<evidence type="ECO:0000259" key="9">
    <source>
        <dbReference type="PROSITE" id="PS50109"/>
    </source>
</evidence>
<dbReference type="InterPro" id="IPR003660">
    <property type="entry name" value="HAMP_dom"/>
</dbReference>
<dbReference type="PROSITE" id="PS50885">
    <property type="entry name" value="HAMP"/>
    <property type="match status" value="1"/>
</dbReference>
<dbReference type="SUPFAM" id="SSF55874">
    <property type="entry name" value="ATPase domain of HSP90 chaperone/DNA topoisomerase II/histidine kinase"/>
    <property type="match status" value="1"/>
</dbReference>
<dbReference type="GO" id="GO:0046983">
    <property type="term" value="F:protein dimerization activity"/>
    <property type="evidence" value="ECO:0007669"/>
    <property type="project" value="InterPro"/>
</dbReference>
<dbReference type="Pfam" id="PF07730">
    <property type="entry name" value="HisKA_3"/>
    <property type="match status" value="1"/>
</dbReference>
<sequence>MTLRLKINLIVSLLTLLFVAAMLALQMRAMRESVHEEVVAANRVAAQLLNRTAWLYAAQGTPAMLSFLQGVGRVRSNDITLLDSEDRVLYSSPTSIYKAGRDAPDWFAGLVSPPPSQLSIAFPGGKLMVNSNASRAVLDAWDDFVLLTLSALGLLAVVNAGVFWLVGRATRPFADIVHALNQLESGRFDVSLRALPGTEAAAIGAAFNRMVGMLQQHIETERRAVRAESRLSESRELGRWVDQKIEQERRLIARELHDELGQSVTAMRSMALSIAQRVQALDPQSEQAARLIAEESGRLYTAMHGMIPRLTPLVLDKFGLVAALEDLVERTRNSHGGVQVEWHLEIELDRLRLDTDTALVLYRAAQEGITNALRHGEARHIVLALQGDEQTVKLTLTDDGRGLPGPDAARETSTGHYGLRWLAERIDSLGGDLRLEPAAPSGAQLTVRLPLPAAAAENT</sequence>
<dbReference type="SMART" id="SM00387">
    <property type="entry name" value="HATPase_c"/>
    <property type="match status" value="1"/>
</dbReference>
<dbReference type="GO" id="GO:0000155">
    <property type="term" value="F:phosphorelay sensor kinase activity"/>
    <property type="evidence" value="ECO:0007669"/>
    <property type="project" value="InterPro"/>
</dbReference>
<evidence type="ECO:0000256" key="6">
    <source>
        <dbReference type="ARBA" id="ARBA00022777"/>
    </source>
</evidence>
<reference evidence="12 13" key="2">
    <citation type="submission" date="2018-12" db="EMBL/GenBank/DDBJ databases">
        <title>The genome sequences of strain 502.</title>
        <authorList>
            <person name="Gao J."/>
            <person name="Sun J."/>
        </authorList>
    </citation>
    <scope>NUCLEOTIDE SEQUENCE [LARGE SCALE GENOMIC DNA]</scope>
    <source>
        <strain evidence="12 13">502</strain>
    </source>
</reference>
<comment type="catalytic activity">
    <reaction evidence="1">
        <text>ATP + protein L-histidine = ADP + protein N-phospho-L-histidine.</text>
        <dbReference type="EC" id="2.7.13.3"/>
    </reaction>
</comment>
<feature type="transmembrane region" description="Helical" evidence="8">
    <location>
        <begin position="144"/>
        <end position="166"/>
    </location>
</feature>
<dbReference type="InterPro" id="IPR003594">
    <property type="entry name" value="HATPase_dom"/>
</dbReference>
<comment type="subcellular location">
    <subcellularLocation>
        <location evidence="2">Membrane</location>
    </subcellularLocation>
</comment>
<evidence type="ECO:0000256" key="3">
    <source>
        <dbReference type="ARBA" id="ARBA00012438"/>
    </source>
</evidence>
<dbReference type="AlphaFoldDB" id="A0A3P3EUJ8"/>
<dbReference type="CDD" id="cd16917">
    <property type="entry name" value="HATPase_UhpB-NarQ-NarX-like"/>
    <property type="match status" value="1"/>
</dbReference>
<feature type="domain" description="Histidine kinase" evidence="9">
    <location>
        <begin position="255"/>
        <end position="453"/>
    </location>
</feature>
<organism evidence="11 14">
    <name type="scientific">Variovorax beijingensis</name>
    <dbReference type="NCBI Taxonomy" id="2496117"/>
    <lineage>
        <taxon>Bacteria</taxon>
        <taxon>Pseudomonadati</taxon>
        <taxon>Pseudomonadota</taxon>
        <taxon>Betaproteobacteria</taxon>
        <taxon>Burkholderiales</taxon>
        <taxon>Comamonadaceae</taxon>
        <taxon>Variovorax</taxon>
    </lineage>
</organism>
<dbReference type="EMBL" id="RQXU01000004">
    <property type="protein sequence ID" value="RRH89696.1"/>
    <property type="molecule type" value="Genomic_DNA"/>
</dbReference>
<dbReference type="Pfam" id="PF02518">
    <property type="entry name" value="HATPase_c"/>
    <property type="match status" value="1"/>
</dbReference>
<keyword evidence="7" id="KW-0902">Two-component regulatory system</keyword>
<dbReference type="EC" id="2.7.13.3" evidence="3"/>
<evidence type="ECO:0000256" key="2">
    <source>
        <dbReference type="ARBA" id="ARBA00004370"/>
    </source>
</evidence>
<accession>A0A3P3EUJ8</accession>
<dbReference type="Gene3D" id="6.10.340.10">
    <property type="match status" value="1"/>
</dbReference>
<keyword evidence="4" id="KW-0597">Phosphoprotein</keyword>
<gene>
    <name evidence="11" type="ORF">EH244_08865</name>
    <name evidence="12" type="ORF">EJO66_06930</name>
</gene>
<dbReference type="RefSeq" id="WP_124958040.1">
    <property type="nucleotide sequence ID" value="NZ_CBFHCE010000001.1"/>
</dbReference>
<dbReference type="InterPro" id="IPR050482">
    <property type="entry name" value="Sensor_HK_TwoCompSys"/>
</dbReference>
<dbReference type="EMBL" id="RXFQ01000003">
    <property type="protein sequence ID" value="RSZ41640.1"/>
    <property type="molecule type" value="Genomic_DNA"/>
</dbReference>
<dbReference type="GO" id="GO:0016020">
    <property type="term" value="C:membrane"/>
    <property type="evidence" value="ECO:0007669"/>
    <property type="project" value="UniProtKB-SubCell"/>
</dbReference>
<dbReference type="CDD" id="cd06225">
    <property type="entry name" value="HAMP"/>
    <property type="match status" value="1"/>
</dbReference>
<dbReference type="InterPro" id="IPR036890">
    <property type="entry name" value="HATPase_C_sf"/>
</dbReference>
<dbReference type="Proteomes" id="UP000271590">
    <property type="component" value="Unassembled WGS sequence"/>
</dbReference>
<dbReference type="InterPro" id="IPR011712">
    <property type="entry name" value="Sig_transdc_His_kin_sub3_dim/P"/>
</dbReference>
<evidence type="ECO:0000313" key="13">
    <source>
        <dbReference type="Proteomes" id="UP000271137"/>
    </source>
</evidence>
<dbReference type="Pfam" id="PF00672">
    <property type="entry name" value="HAMP"/>
    <property type="match status" value="1"/>
</dbReference>
<feature type="transmembrane region" description="Helical" evidence="8">
    <location>
        <begin position="6"/>
        <end position="25"/>
    </location>
</feature>
<keyword evidence="8" id="KW-0472">Membrane</keyword>
<feature type="domain" description="HAMP" evidence="10">
    <location>
        <begin position="167"/>
        <end position="219"/>
    </location>
</feature>
<keyword evidence="6" id="KW-0418">Kinase</keyword>
<keyword evidence="8" id="KW-1133">Transmembrane helix</keyword>
<dbReference type="Proteomes" id="UP000271137">
    <property type="component" value="Unassembled WGS sequence"/>
</dbReference>
<dbReference type="PROSITE" id="PS50109">
    <property type="entry name" value="HIS_KIN"/>
    <property type="match status" value="1"/>
</dbReference>
<keyword evidence="8" id="KW-0812">Transmembrane</keyword>
<comment type="caution">
    <text evidence="11">The sequence shown here is derived from an EMBL/GenBank/DDBJ whole genome shotgun (WGS) entry which is preliminary data.</text>
</comment>
<evidence type="ECO:0000259" key="10">
    <source>
        <dbReference type="PROSITE" id="PS50885"/>
    </source>
</evidence>